<keyword evidence="4" id="KW-1185">Reference proteome</keyword>
<dbReference type="PANTHER" id="PTHR13947:SF37">
    <property type="entry name" value="LD18367P"/>
    <property type="match status" value="1"/>
</dbReference>
<name>A0ABS1JBV3_9BACL</name>
<dbReference type="RefSeq" id="WP_201634782.1">
    <property type="nucleotide sequence ID" value="NZ_JAEQNB010000003.1"/>
</dbReference>
<dbReference type="Proteomes" id="UP000602284">
    <property type="component" value="Unassembled WGS sequence"/>
</dbReference>
<sequence>MIKQLDIQLHENAQRLLALQIPSYLIEAKLIDFDGIPPLHDTVETLMACGETFFVYERDGRLAGSIACEREGDVLVISRMMVHPDFLRQGIARKLLRHLQAVSDFTTGLRVSTGSRNTPALQLYRSEGFRETGEREVAPGVFITFLEKGSCT</sequence>
<organism evidence="3 4">
    <name type="scientific">Tumebacillus amylolyticus</name>
    <dbReference type="NCBI Taxonomy" id="2801339"/>
    <lineage>
        <taxon>Bacteria</taxon>
        <taxon>Bacillati</taxon>
        <taxon>Bacillota</taxon>
        <taxon>Bacilli</taxon>
        <taxon>Bacillales</taxon>
        <taxon>Alicyclobacillaceae</taxon>
        <taxon>Tumebacillus</taxon>
    </lineage>
</organism>
<evidence type="ECO:0000313" key="4">
    <source>
        <dbReference type="Proteomes" id="UP000602284"/>
    </source>
</evidence>
<dbReference type="Gene3D" id="3.40.630.30">
    <property type="match status" value="1"/>
</dbReference>
<proteinExistence type="predicted"/>
<evidence type="ECO:0000259" key="2">
    <source>
        <dbReference type="PROSITE" id="PS51186"/>
    </source>
</evidence>
<keyword evidence="1" id="KW-0808">Transferase</keyword>
<protein>
    <submittedName>
        <fullName evidence="3">GNAT family N-acetyltransferase</fullName>
    </submittedName>
</protein>
<reference evidence="3 4" key="1">
    <citation type="submission" date="2021-01" db="EMBL/GenBank/DDBJ databases">
        <title>Tumebacillus sp. strain ITR2 16S ribosomal RNA gene Genome sequencing and assembly.</title>
        <authorList>
            <person name="Kang M."/>
        </authorList>
    </citation>
    <scope>NUCLEOTIDE SEQUENCE [LARGE SCALE GENOMIC DNA]</scope>
    <source>
        <strain evidence="3 4">ITR2</strain>
    </source>
</reference>
<dbReference type="Pfam" id="PF13508">
    <property type="entry name" value="Acetyltransf_7"/>
    <property type="match status" value="1"/>
</dbReference>
<dbReference type="PROSITE" id="PS51186">
    <property type="entry name" value="GNAT"/>
    <property type="match status" value="1"/>
</dbReference>
<dbReference type="InterPro" id="IPR050769">
    <property type="entry name" value="NAT_camello-type"/>
</dbReference>
<gene>
    <name evidence="3" type="ORF">JJB07_10615</name>
</gene>
<evidence type="ECO:0000256" key="1">
    <source>
        <dbReference type="ARBA" id="ARBA00022679"/>
    </source>
</evidence>
<dbReference type="CDD" id="cd04301">
    <property type="entry name" value="NAT_SF"/>
    <property type="match status" value="1"/>
</dbReference>
<accession>A0ABS1JBV3</accession>
<dbReference type="EMBL" id="JAEQNB010000003">
    <property type="protein sequence ID" value="MBL0387103.1"/>
    <property type="molecule type" value="Genomic_DNA"/>
</dbReference>
<feature type="domain" description="N-acetyltransferase" evidence="2">
    <location>
        <begin position="1"/>
        <end position="147"/>
    </location>
</feature>
<dbReference type="PANTHER" id="PTHR13947">
    <property type="entry name" value="GNAT FAMILY N-ACETYLTRANSFERASE"/>
    <property type="match status" value="1"/>
</dbReference>
<dbReference type="InterPro" id="IPR000182">
    <property type="entry name" value="GNAT_dom"/>
</dbReference>
<dbReference type="SUPFAM" id="SSF55729">
    <property type="entry name" value="Acyl-CoA N-acyltransferases (Nat)"/>
    <property type="match status" value="1"/>
</dbReference>
<dbReference type="InterPro" id="IPR016181">
    <property type="entry name" value="Acyl_CoA_acyltransferase"/>
</dbReference>
<evidence type="ECO:0000313" key="3">
    <source>
        <dbReference type="EMBL" id="MBL0387103.1"/>
    </source>
</evidence>
<comment type="caution">
    <text evidence="3">The sequence shown here is derived from an EMBL/GenBank/DDBJ whole genome shotgun (WGS) entry which is preliminary data.</text>
</comment>